<dbReference type="SUPFAM" id="SSF52540">
    <property type="entry name" value="P-loop containing nucleoside triphosphate hydrolases"/>
    <property type="match status" value="1"/>
</dbReference>
<sequence length="1259" mass="133901">MEEARARFALRLRALKDASGLSVRALTIASARTPRRRAGQEPIRLRRSTVDGMTSQSRPVRPERHNFEVFVDTCIRVAAETARVLPDGLGDRDAWDEAYRVLREETDGREPVRDAGRAPRAPRPAAPVPPYRGLAAFGPADAAYFFGRDALTAALLDRIAAGGGDALIVMGPSGSGKSSLLRAGLVPALTRGAATAPVVFTPGADPWRTLCELAGTGTGAAPESLAGSLGDLWSGRAVIVDQFEEVFTDVGESGRRRFIEVVTALRANGALAVVLGVRADFMGHCTRYPELVAAVERPVAVTPMTGENLLEVITGPARLAGLTLQDGLAELLLEDLRSDRDHAGAVGVLPLLSHALRETWAHREGANLTLAGYRASGGIIRSLAQTADATVNALDLASRQTARRLLTRLVHLGVEAADTARRMPLAELRGDPRVQEVLDRLAQARLVTVDAATVQITHEALIRGWPRLRTWVEEDRADLVVLQRLDADAAEWDEGGRDAAYLYTGNRLQTARDAYDAASWAHPAADAGTRSFLAASERAAAEARRAAVRLRRAGRGAVVLLTVLALAATVAGVLATRTAGRAEAQRREAMSRLLMVRSEVMRTADPILAGLLAAAAWRYAPNDEARYGMLATLATPLDAVLNSPSAKVSAVAAAPDGRTVATGDLEGTVRLWDAAGRPKGAPLIGHGSGVYPIAFSPDGSVIASGDGDEEHDGVVLIRDAATGRPLTAPLTGHKGALSAIVFSRDGSTLTTADEAQIVQRWDTRTWRRLGPALGPLREGREVWTVLSPDGSALAVQTDHYRDTSSWQVWDLATRRPYGPPIVAGEMAFSPDGRTITTSNDNLGEDGGLLQQWDLTTHRKIGKAVRVGTSVYSMTYTPDGRTVAVGGGDGAVRFLDARTRRPAGAVLHGHDTYIADLAYSADGTRLVTTAEERNARVWDTTVWAQVPGPTPEVESAGGAAISGDGRVLAVHGWTSRPGLKDSVRLLDAATGHPIGVPVDLGPDGPHSSYFNGIALSHDGRLLVAGIPHLRPGKEEEPPDGTRLVVMDLVTRRRVSAIDRLPDSYPFLSMAVSRDGGMIAMSGDRLTLRGTTTLRQIAASPSTSFGDHAMAFMPDGKAIVRTETNGADTDGLVRVLRTSDLTQIGNPFPVPTSISAMTVSGDGAYLATGHSDGTLRLWDIRSRRQIAVAPPVGHTERPESLAFTPDGTALLAVARDGGVKRWPLRLPSDPYRAMCAVAGRSLTAQEWGQFLPGEPYTATCP</sequence>
<evidence type="ECO:0000256" key="2">
    <source>
        <dbReference type="ARBA" id="ARBA00022737"/>
    </source>
</evidence>
<keyword evidence="7" id="KW-1185">Reference proteome</keyword>
<feature type="repeat" description="WD" evidence="3">
    <location>
        <begin position="906"/>
        <end position="938"/>
    </location>
</feature>
<protein>
    <recommendedName>
        <fullName evidence="5">Novel STAND NTPase 1 domain-containing protein</fullName>
    </recommendedName>
</protein>
<feature type="repeat" description="WD" evidence="3">
    <location>
        <begin position="1152"/>
        <end position="1186"/>
    </location>
</feature>
<feature type="compositionally biased region" description="Basic and acidic residues" evidence="4">
    <location>
        <begin position="106"/>
        <end position="117"/>
    </location>
</feature>
<gene>
    <name evidence="6" type="ORF">ACFO60_12990</name>
</gene>
<dbReference type="InterPro" id="IPR019775">
    <property type="entry name" value="WD40_repeat_CS"/>
</dbReference>
<dbReference type="PANTHER" id="PTHR19848:SF8">
    <property type="entry name" value="F-BOX AND WD REPEAT DOMAIN CONTAINING 7"/>
    <property type="match status" value="1"/>
</dbReference>
<dbReference type="InterPro" id="IPR027417">
    <property type="entry name" value="P-loop_NTPase"/>
</dbReference>
<feature type="domain" description="Novel STAND NTPase 1" evidence="5">
    <location>
        <begin position="130"/>
        <end position="499"/>
    </location>
</feature>
<dbReference type="PANTHER" id="PTHR19848">
    <property type="entry name" value="WD40 REPEAT PROTEIN"/>
    <property type="match status" value="1"/>
</dbReference>
<evidence type="ECO:0000256" key="3">
    <source>
        <dbReference type="PROSITE-ProRule" id="PRU00221"/>
    </source>
</evidence>
<dbReference type="InterPro" id="IPR049052">
    <property type="entry name" value="nSTAND1"/>
</dbReference>
<dbReference type="RefSeq" id="WP_380840341.1">
    <property type="nucleotide sequence ID" value="NZ_JBHSFP010000007.1"/>
</dbReference>
<dbReference type="Proteomes" id="UP001596004">
    <property type="component" value="Unassembled WGS sequence"/>
</dbReference>
<dbReference type="InterPro" id="IPR001680">
    <property type="entry name" value="WD40_rpt"/>
</dbReference>
<feature type="repeat" description="WD" evidence="3">
    <location>
        <begin position="730"/>
        <end position="765"/>
    </location>
</feature>
<comment type="caution">
    <text evidence="6">The sequence shown here is derived from an EMBL/GenBank/DDBJ whole genome shotgun (WGS) entry which is preliminary data.</text>
</comment>
<evidence type="ECO:0000259" key="5">
    <source>
        <dbReference type="Pfam" id="PF20703"/>
    </source>
</evidence>
<dbReference type="SMART" id="SM00320">
    <property type="entry name" value="WD40"/>
    <property type="match status" value="7"/>
</dbReference>
<feature type="region of interest" description="Disordered" evidence="4">
    <location>
        <begin position="106"/>
        <end position="127"/>
    </location>
</feature>
<evidence type="ECO:0000313" key="7">
    <source>
        <dbReference type="Proteomes" id="UP001596004"/>
    </source>
</evidence>
<keyword evidence="2" id="KW-0677">Repeat</keyword>
<evidence type="ECO:0000313" key="6">
    <source>
        <dbReference type="EMBL" id="MFC4531685.1"/>
    </source>
</evidence>
<accession>A0ABV9CFY3</accession>
<dbReference type="Pfam" id="PF20703">
    <property type="entry name" value="nSTAND1"/>
    <property type="match status" value="1"/>
</dbReference>
<dbReference type="InterPro" id="IPR015943">
    <property type="entry name" value="WD40/YVTN_repeat-like_dom_sf"/>
</dbReference>
<dbReference type="PROSITE" id="PS50082">
    <property type="entry name" value="WD_REPEATS_2"/>
    <property type="match status" value="6"/>
</dbReference>
<organism evidence="6 7">
    <name type="scientific">Sphaerisporangium dianthi</name>
    <dbReference type="NCBI Taxonomy" id="1436120"/>
    <lineage>
        <taxon>Bacteria</taxon>
        <taxon>Bacillati</taxon>
        <taxon>Actinomycetota</taxon>
        <taxon>Actinomycetes</taxon>
        <taxon>Streptosporangiales</taxon>
        <taxon>Streptosporangiaceae</taxon>
        <taxon>Sphaerisporangium</taxon>
    </lineage>
</organism>
<reference evidence="7" key="1">
    <citation type="journal article" date="2019" name="Int. J. Syst. Evol. Microbiol.">
        <title>The Global Catalogue of Microorganisms (GCM) 10K type strain sequencing project: providing services to taxonomists for standard genome sequencing and annotation.</title>
        <authorList>
            <consortium name="The Broad Institute Genomics Platform"/>
            <consortium name="The Broad Institute Genome Sequencing Center for Infectious Disease"/>
            <person name="Wu L."/>
            <person name="Ma J."/>
        </authorList>
    </citation>
    <scope>NUCLEOTIDE SEQUENCE [LARGE SCALE GENOMIC DNA]</scope>
    <source>
        <strain evidence="7">CGMCC 4.7132</strain>
    </source>
</reference>
<dbReference type="PROSITE" id="PS00678">
    <property type="entry name" value="WD_REPEATS_1"/>
    <property type="match status" value="1"/>
</dbReference>
<evidence type="ECO:0000256" key="4">
    <source>
        <dbReference type="SAM" id="MobiDB-lite"/>
    </source>
</evidence>
<dbReference type="Pfam" id="PF00400">
    <property type="entry name" value="WD40"/>
    <property type="match status" value="6"/>
</dbReference>
<dbReference type="EMBL" id="JBHSFP010000007">
    <property type="protein sequence ID" value="MFC4531685.1"/>
    <property type="molecule type" value="Genomic_DNA"/>
</dbReference>
<dbReference type="SUPFAM" id="SSF50978">
    <property type="entry name" value="WD40 repeat-like"/>
    <property type="match status" value="1"/>
</dbReference>
<keyword evidence="1 3" id="KW-0853">WD repeat</keyword>
<proteinExistence type="predicted"/>
<dbReference type="Gene3D" id="2.130.10.10">
    <property type="entry name" value="YVTN repeat-like/Quinoprotein amine dehydrogenase"/>
    <property type="match status" value="3"/>
</dbReference>
<dbReference type="SUPFAM" id="SSF82171">
    <property type="entry name" value="DPP6 N-terminal domain-like"/>
    <property type="match status" value="1"/>
</dbReference>
<feature type="repeat" description="WD" evidence="3">
    <location>
        <begin position="641"/>
        <end position="673"/>
    </location>
</feature>
<dbReference type="InterPro" id="IPR036322">
    <property type="entry name" value="WD40_repeat_dom_sf"/>
</dbReference>
<feature type="repeat" description="WD" evidence="3">
    <location>
        <begin position="1189"/>
        <end position="1223"/>
    </location>
</feature>
<feature type="repeat" description="WD" evidence="3">
    <location>
        <begin position="683"/>
        <end position="708"/>
    </location>
</feature>
<evidence type="ECO:0000256" key="1">
    <source>
        <dbReference type="ARBA" id="ARBA00022574"/>
    </source>
</evidence>
<name>A0ABV9CFY3_9ACTN</name>
<dbReference type="PROSITE" id="PS50294">
    <property type="entry name" value="WD_REPEATS_REGION"/>
    <property type="match status" value="4"/>
</dbReference>